<dbReference type="InterPro" id="IPR050856">
    <property type="entry name" value="Biotin_carboxylase_complex"/>
</dbReference>
<dbReference type="SMART" id="SM00796">
    <property type="entry name" value="AHS1"/>
    <property type="match status" value="1"/>
</dbReference>
<name>A0A244EZ54_PSESX</name>
<dbReference type="InterPro" id="IPR005482">
    <property type="entry name" value="Biotin_COase_C"/>
</dbReference>
<evidence type="ECO:0000256" key="3">
    <source>
        <dbReference type="ARBA" id="ARBA00022741"/>
    </source>
</evidence>
<proteinExistence type="predicted"/>
<dbReference type="NCBIfam" id="TIGR00724">
    <property type="entry name" value="urea_amlyse_rel"/>
    <property type="match status" value="1"/>
</dbReference>
<dbReference type="SUPFAM" id="SSF50891">
    <property type="entry name" value="Cyclophilin-like"/>
    <property type="match status" value="2"/>
</dbReference>
<dbReference type="InterPro" id="IPR011054">
    <property type="entry name" value="Rudment_hybrid_motif"/>
</dbReference>
<dbReference type="EMBL" id="MTSA01000001">
    <property type="protein sequence ID" value="OUM09230.1"/>
    <property type="molecule type" value="Genomic_DNA"/>
</dbReference>
<comment type="caution">
    <text evidence="12">The sequence shown here is derived from an EMBL/GenBank/DDBJ whole genome shotgun (WGS) entry which is preliminary data.</text>
</comment>
<evidence type="ECO:0000256" key="8">
    <source>
        <dbReference type="SAM" id="MobiDB-lite"/>
    </source>
</evidence>
<evidence type="ECO:0000256" key="2">
    <source>
        <dbReference type="ARBA" id="ARBA00022598"/>
    </source>
</evidence>
<dbReference type="InterPro" id="IPR029000">
    <property type="entry name" value="Cyclophilin-like_dom_sf"/>
</dbReference>
<evidence type="ECO:0000259" key="10">
    <source>
        <dbReference type="PROSITE" id="PS50975"/>
    </source>
</evidence>
<dbReference type="SUPFAM" id="SSF51230">
    <property type="entry name" value="Single hybrid motif"/>
    <property type="match status" value="1"/>
</dbReference>
<dbReference type="InterPro" id="IPR016185">
    <property type="entry name" value="PreATP-grasp_dom_sf"/>
</dbReference>
<dbReference type="PROSITE" id="PS00867">
    <property type="entry name" value="CPSASE_2"/>
    <property type="match status" value="1"/>
</dbReference>
<dbReference type="InterPro" id="IPR003833">
    <property type="entry name" value="CT_C_D"/>
</dbReference>
<evidence type="ECO:0000256" key="4">
    <source>
        <dbReference type="ARBA" id="ARBA00022801"/>
    </source>
</evidence>
<feature type="domain" description="Biotin carboxylation" evidence="11">
    <location>
        <begin position="1"/>
        <end position="450"/>
    </location>
</feature>
<dbReference type="GO" id="GO:0046872">
    <property type="term" value="F:metal ion binding"/>
    <property type="evidence" value="ECO:0007669"/>
    <property type="project" value="InterPro"/>
</dbReference>
<dbReference type="InterPro" id="IPR000089">
    <property type="entry name" value="Biotin_lipoyl"/>
</dbReference>
<feature type="region of interest" description="Disordered" evidence="8">
    <location>
        <begin position="786"/>
        <end position="869"/>
    </location>
</feature>
<gene>
    <name evidence="12" type="ORF">BW686_00615</name>
</gene>
<dbReference type="PROSITE" id="PS50979">
    <property type="entry name" value="BC"/>
    <property type="match status" value="1"/>
</dbReference>
<keyword evidence="2" id="KW-0436">Ligase</keyword>
<dbReference type="PROSITE" id="PS00866">
    <property type="entry name" value="CPSASE_1"/>
    <property type="match status" value="1"/>
</dbReference>
<feature type="compositionally biased region" description="Polar residues" evidence="8">
    <location>
        <begin position="832"/>
        <end position="846"/>
    </location>
</feature>
<dbReference type="GO" id="GO:0016787">
    <property type="term" value="F:hydrolase activity"/>
    <property type="evidence" value="ECO:0007669"/>
    <property type="project" value="UniProtKB-KW"/>
</dbReference>
<dbReference type="SUPFAM" id="SSF56059">
    <property type="entry name" value="Glutathione synthetase ATP-binding domain-like"/>
    <property type="match status" value="1"/>
</dbReference>
<dbReference type="Pfam" id="PF00289">
    <property type="entry name" value="Biotin_carb_N"/>
    <property type="match status" value="1"/>
</dbReference>
<dbReference type="Pfam" id="PF00364">
    <property type="entry name" value="Biotin_lipoyl"/>
    <property type="match status" value="1"/>
</dbReference>
<comment type="cofactor">
    <cofactor evidence="1">
        <name>biotin</name>
        <dbReference type="ChEBI" id="CHEBI:57586"/>
    </cofactor>
</comment>
<organism evidence="12 13">
    <name type="scientific">Pseudomonas syringae</name>
    <dbReference type="NCBI Taxonomy" id="317"/>
    <lineage>
        <taxon>Bacteria</taxon>
        <taxon>Pseudomonadati</taxon>
        <taxon>Pseudomonadota</taxon>
        <taxon>Gammaproteobacteria</taxon>
        <taxon>Pseudomonadales</taxon>
        <taxon>Pseudomonadaceae</taxon>
        <taxon>Pseudomonas</taxon>
    </lineage>
</organism>
<dbReference type="Pfam" id="PF02785">
    <property type="entry name" value="Biotin_carb_C"/>
    <property type="match status" value="1"/>
</dbReference>
<dbReference type="SMART" id="SM00878">
    <property type="entry name" value="Biotin_carb_C"/>
    <property type="match status" value="1"/>
</dbReference>
<dbReference type="InterPro" id="IPR003778">
    <property type="entry name" value="CT_A_B"/>
</dbReference>
<keyword evidence="5 7" id="KW-0067">ATP-binding</keyword>
<dbReference type="Gene3D" id="3.30.1360.40">
    <property type="match status" value="1"/>
</dbReference>
<sequence>MFDKLLIANRGAIACRILRTLYTLQVKGVAVYSEADAASLHLMQADEVHSLGEGGAAGTYLAVDKILAIAHTSGAKAIHPGYGFLSENAAFAQACEDAGIAFVGPTPEQLRVFGLKHTARALARQHGVPLLEGTELLDSLESAIAAARGIGYPVMLKSTAGGGGIGMRVCRSAEELADSFEAVKRLGQNNFSDAGVFIEKYIQRARHLEVQVFGDGQGEVLALGVRDCSVQRRNQKVLEETPAPNLPAGMADELCATAIKLARAVNYRSAGTVEFVFDSEDQRFYFLEVNTRLQVEHGVTEQVWGVDLVSWMVQLAAGDLPPLDQLQARLKPVGHAIQARLYAEDPGRDFQPCPGLLTAVSFPPADGHALRIDTWVEAGCEIPPYFDPMIAKLISWAPTRDQASTGLAAALHDTRLYGVETNRDYLRQIIDDQPFASGQPWTRCLEGLVYHADTFEVLSGGTQTSVQDYPGRLGYWAVGVPPSGPMDSRALRQGNRLLGNAEGCAALEITMSGPLLRFNTDAVIAVTGAVIPITLDGEARAMNTALLVRAGSTLALGTMAGAGVRSYLCVRGGLDVPDYLGSKSTFTLGQFGGHGGRALRAGDVLHISPLADRSAGQRIADEALDTLNDVRQIRVIYGPHAAPEYFTQAYIDTFFATDWEVHFNSSRTGVRLIGPKPEWVRADGGEAGLHPSNIHDNPYAIGAVDFTGDMPVILGPDGPSLGGFVCPVTIIEADLWQLGQLKAGDRVRFYPVSVEACHAAMTSTLPQSPVNTCGSELVREGYIPDTENASNVPVHSRTSPLPQGSVNACGSELARESDGSNAENASDVPAHSRTSPLPQGPVSNCRSELVRESDGSNAESASDVPAYSRTSPLPQGAVNFCLPSPIILDIGQDDKRLVARLSGDTHLLLEIGAPELDLVLRLRGHALMLALEAKALAGVIDLTPGIRSLQVHYRPEQLPLQQLVDIIAGEWDAVCAAKDLQVASRIVHLPLSWDDPACQLAIEKYMTTVRKDAPWCPSNLEFIRRINDLPNLDEVQRTVFDASYLVMGLGDVYLGAPVATPLDPRHRLVTTKYNPARTWTAENSVGIGGAYMCVYGMEGPGGYQFVGRTLQMWNRYREVAAFEGKPWLLRFFDQIRFYPVSADELLRIRRDFPLGRFALNIEHSTLNLTDYQAFLTREADGIAAFRAQQQSAFNAERERWIANGQADFQSDEGAAPHSEELPLQPGQQGVDSHIAGNLWQVQVQPGERVEAGDVLVILESMKMEIPLLAPVAGVVQEVRVQPGSAIRAGQRVVVLTAD</sequence>
<dbReference type="Pfam" id="PF02626">
    <property type="entry name" value="CT_A_B"/>
    <property type="match status" value="1"/>
</dbReference>
<dbReference type="InterPro" id="IPR005479">
    <property type="entry name" value="CPAse_ATP-bd"/>
</dbReference>
<dbReference type="Pfam" id="PF02682">
    <property type="entry name" value="CT_C_D"/>
    <property type="match status" value="1"/>
</dbReference>
<dbReference type="InterPro" id="IPR011761">
    <property type="entry name" value="ATP-grasp"/>
</dbReference>
<dbReference type="Gene3D" id="2.40.100.10">
    <property type="entry name" value="Cyclophilin-like"/>
    <property type="match status" value="2"/>
</dbReference>
<dbReference type="GO" id="GO:0016874">
    <property type="term" value="F:ligase activity"/>
    <property type="evidence" value="ECO:0007669"/>
    <property type="project" value="UniProtKB-KW"/>
</dbReference>
<keyword evidence="3 7" id="KW-0547">Nucleotide-binding</keyword>
<evidence type="ECO:0000259" key="11">
    <source>
        <dbReference type="PROSITE" id="PS50979"/>
    </source>
</evidence>
<dbReference type="SUPFAM" id="SSF51246">
    <property type="entry name" value="Rudiment single hybrid motif"/>
    <property type="match status" value="1"/>
</dbReference>
<evidence type="ECO:0000256" key="7">
    <source>
        <dbReference type="PROSITE-ProRule" id="PRU00409"/>
    </source>
</evidence>
<feature type="domain" description="ATP-grasp" evidence="10">
    <location>
        <begin position="120"/>
        <end position="317"/>
    </location>
</feature>
<evidence type="ECO:0000256" key="5">
    <source>
        <dbReference type="ARBA" id="ARBA00022840"/>
    </source>
</evidence>
<dbReference type="SUPFAM" id="SSF160467">
    <property type="entry name" value="PH0987 N-terminal domain-like"/>
    <property type="match status" value="1"/>
</dbReference>
<dbReference type="Pfam" id="PF02786">
    <property type="entry name" value="CPSase_L_D2"/>
    <property type="match status" value="1"/>
</dbReference>
<dbReference type="PROSITE" id="PS50968">
    <property type="entry name" value="BIOTINYL_LIPOYL"/>
    <property type="match status" value="1"/>
</dbReference>
<dbReference type="Gene3D" id="3.30.470.20">
    <property type="entry name" value="ATP-grasp fold, B domain"/>
    <property type="match status" value="1"/>
</dbReference>
<dbReference type="InterPro" id="IPR011053">
    <property type="entry name" value="Single_hybrid_motif"/>
</dbReference>
<keyword evidence="6" id="KW-0092">Biotin</keyword>
<evidence type="ECO:0000259" key="9">
    <source>
        <dbReference type="PROSITE" id="PS50968"/>
    </source>
</evidence>
<dbReference type="CDD" id="cd06850">
    <property type="entry name" value="biotinyl_domain"/>
    <property type="match status" value="1"/>
</dbReference>
<dbReference type="Gene3D" id="2.40.50.100">
    <property type="match status" value="1"/>
</dbReference>
<dbReference type="PANTHER" id="PTHR18866:SF128">
    <property type="entry name" value="UREA AMIDOLYASE"/>
    <property type="match status" value="1"/>
</dbReference>
<dbReference type="SUPFAM" id="SSF52440">
    <property type="entry name" value="PreATP-grasp domain"/>
    <property type="match status" value="1"/>
</dbReference>
<evidence type="ECO:0000313" key="12">
    <source>
        <dbReference type="EMBL" id="OUM09230.1"/>
    </source>
</evidence>
<dbReference type="InterPro" id="IPR005481">
    <property type="entry name" value="BC-like_N"/>
</dbReference>
<protein>
    <submittedName>
        <fullName evidence="12">Urea ABC transporter substrate-binding protein</fullName>
    </submittedName>
</protein>
<evidence type="ECO:0000256" key="6">
    <source>
        <dbReference type="ARBA" id="ARBA00023267"/>
    </source>
</evidence>
<dbReference type="PANTHER" id="PTHR18866">
    <property type="entry name" value="CARBOXYLASE:PYRUVATE/ACETYL-COA/PROPIONYL-COA CARBOXYLASE"/>
    <property type="match status" value="1"/>
</dbReference>
<dbReference type="Proteomes" id="UP000195128">
    <property type="component" value="Unassembled WGS sequence"/>
</dbReference>
<feature type="compositionally biased region" description="Polar residues" evidence="8">
    <location>
        <begin position="787"/>
        <end position="808"/>
    </location>
</feature>
<dbReference type="InterPro" id="IPR011764">
    <property type="entry name" value="Biotin_carboxylation_dom"/>
</dbReference>
<dbReference type="OrthoDB" id="9763189at2"/>
<feature type="domain" description="Lipoyl-binding" evidence="9">
    <location>
        <begin position="1216"/>
        <end position="1296"/>
    </location>
</feature>
<dbReference type="PROSITE" id="PS50975">
    <property type="entry name" value="ATP_GRASP"/>
    <property type="match status" value="1"/>
</dbReference>
<accession>A0A244EZ54</accession>
<evidence type="ECO:0000256" key="1">
    <source>
        <dbReference type="ARBA" id="ARBA00001953"/>
    </source>
</evidence>
<dbReference type="GO" id="GO:0005524">
    <property type="term" value="F:ATP binding"/>
    <property type="evidence" value="ECO:0007669"/>
    <property type="project" value="UniProtKB-UniRule"/>
</dbReference>
<evidence type="ECO:0000313" key="13">
    <source>
        <dbReference type="Proteomes" id="UP000195128"/>
    </source>
</evidence>
<keyword evidence="4" id="KW-0378">Hydrolase</keyword>
<reference evidence="12 13" key="1">
    <citation type="submission" date="2017-01" db="EMBL/GenBank/DDBJ databases">
        <authorList>
            <person name="Mah S.A."/>
            <person name="Swanson W.J."/>
            <person name="Moy G.W."/>
            <person name="Vacquier V.D."/>
        </authorList>
    </citation>
    <scope>NUCLEOTIDE SEQUENCE [LARGE SCALE GENOMIC DNA]</scope>
    <source>
        <strain evidence="12">PDD-32b-74</strain>
    </source>
</reference>
<dbReference type="SMART" id="SM00797">
    <property type="entry name" value="AHS2"/>
    <property type="match status" value="1"/>
</dbReference>
<dbReference type="RefSeq" id="WP_084913740.1">
    <property type="nucleotide sequence ID" value="NZ_MTSA01000001.1"/>
</dbReference>